<evidence type="ECO:0000313" key="3">
    <source>
        <dbReference type="Proteomes" id="UP001524473"/>
    </source>
</evidence>
<feature type="signal peptide" evidence="1">
    <location>
        <begin position="1"/>
        <end position="21"/>
    </location>
</feature>
<keyword evidence="3" id="KW-1185">Reference proteome</keyword>
<protein>
    <submittedName>
        <fullName evidence="2">Uncharacterized protein</fullName>
    </submittedName>
</protein>
<dbReference type="EMBL" id="JANFZH010000042">
    <property type="protein sequence ID" value="MCQ4841252.1"/>
    <property type="molecule type" value="Genomic_DNA"/>
</dbReference>
<proteinExistence type="predicted"/>
<reference evidence="2 3" key="1">
    <citation type="submission" date="2022-06" db="EMBL/GenBank/DDBJ databases">
        <title>Isolation of gut microbiota from human fecal samples.</title>
        <authorList>
            <person name="Pamer E.G."/>
            <person name="Barat B."/>
            <person name="Waligurski E."/>
            <person name="Medina S."/>
            <person name="Paddock L."/>
            <person name="Mostad J."/>
        </authorList>
    </citation>
    <scope>NUCLEOTIDE SEQUENCE [LARGE SCALE GENOMIC DNA]</scope>
    <source>
        <strain evidence="2 3">DFI.9.73</strain>
    </source>
</reference>
<sequence length="104" mass="11603">MKKFAALFLAATLLTSGPALGAGVQAHAAETPPIVANAGFRDLTPKQIAELPYITIERADFGPSTRADVIEWYIVRDKNTGKRYARRWNATWGYWVDPDWIPID</sequence>
<dbReference type="RefSeq" id="WP_066859698.1">
    <property type="nucleotide sequence ID" value="NZ_CABKVV010000006.1"/>
</dbReference>
<evidence type="ECO:0000313" key="2">
    <source>
        <dbReference type="EMBL" id="MCQ4841252.1"/>
    </source>
</evidence>
<evidence type="ECO:0000256" key="1">
    <source>
        <dbReference type="SAM" id="SignalP"/>
    </source>
</evidence>
<comment type="caution">
    <text evidence="2">The sequence shown here is derived from an EMBL/GenBank/DDBJ whole genome shotgun (WGS) entry which is preliminary data.</text>
</comment>
<organism evidence="2 3">
    <name type="scientific">Neglectibacter timonensis</name>
    <dbReference type="NCBI Taxonomy" id="1776382"/>
    <lineage>
        <taxon>Bacteria</taxon>
        <taxon>Bacillati</taxon>
        <taxon>Bacillota</taxon>
        <taxon>Clostridia</taxon>
        <taxon>Eubacteriales</taxon>
        <taxon>Oscillospiraceae</taxon>
        <taxon>Neglectibacter</taxon>
    </lineage>
</organism>
<accession>A0ABT1S2T0</accession>
<keyword evidence="1" id="KW-0732">Signal</keyword>
<name>A0ABT1S2T0_9FIRM</name>
<dbReference type="Proteomes" id="UP001524473">
    <property type="component" value="Unassembled WGS sequence"/>
</dbReference>
<feature type="chain" id="PRO_5046820823" evidence="1">
    <location>
        <begin position="22"/>
        <end position="104"/>
    </location>
</feature>
<dbReference type="GeneID" id="90530913"/>
<gene>
    <name evidence="2" type="ORF">NE695_15160</name>
</gene>